<dbReference type="Pfam" id="PF07534">
    <property type="entry name" value="TLD"/>
    <property type="match status" value="1"/>
</dbReference>
<evidence type="ECO:0000259" key="2">
    <source>
        <dbReference type="PROSITE" id="PS51886"/>
    </source>
</evidence>
<dbReference type="PROSITE" id="PS51886">
    <property type="entry name" value="TLDC"/>
    <property type="match status" value="1"/>
</dbReference>
<dbReference type="InterPro" id="IPR006571">
    <property type="entry name" value="TLDc_dom"/>
</dbReference>
<evidence type="ECO:0000256" key="1">
    <source>
        <dbReference type="SAM" id="SignalP"/>
    </source>
</evidence>
<keyword evidence="4" id="KW-1185">Reference proteome</keyword>
<name>A0A397VHZ1_9GLOM</name>
<feature type="domain" description="TLDc" evidence="2">
    <location>
        <begin position="185"/>
        <end position="355"/>
    </location>
</feature>
<dbReference type="Proteomes" id="UP000266673">
    <property type="component" value="Unassembled WGS sequence"/>
</dbReference>
<feature type="signal peptide" evidence="1">
    <location>
        <begin position="1"/>
        <end position="21"/>
    </location>
</feature>
<gene>
    <name evidence="3" type="ORF">C2G38_2140365</name>
</gene>
<organism evidence="3 4">
    <name type="scientific">Gigaspora rosea</name>
    <dbReference type="NCBI Taxonomy" id="44941"/>
    <lineage>
        <taxon>Eukaryota</taxon>
        <taxon>Fungi</taxon>
        <taxon>Fungi incertae sedis</taxon>
        <taxon>Mucoromycota</taxon>
        <taxon>Glomeromycotina</taxon>
        <taxon>Glomeromycetes</taxon>
        <taxon>Diversisporales</taxon>
        <taxon>Gigasporaceae</taxon>
        <taxon>Gigaspora</taxon>
    </lineage>
</organism>
<dbReference type="AlphaFoldDB" id="A0A397VHZ1"/>
<evidence type="ECO:0000313" key="3">
    <source>
        <dbReference type="EMBL" id="RIB22074.1"/>
    </source>
</evidence>
<evidence type="ECO:0000313" key="4">
    <source>
        <dbReference type="Proteomes" id="UP000266673"/>
    </source>
</evidence>
<proteinExistence type="predicted"/>
<comment type="caution">
    <text evidence="3">The sequence shown here is derived from an EMBL/GenBank/DDBJ whole genome shotgun (WGS) entry which is preliminary data.</text>
</comment>
<protein>
    <recommendedName>
        <fullName evidence="2">TLDc domain-containing protein</fullName>
    </recommendedName>
</protein>
<dbReference type="EMBL" id="QKWP01000325">
    <property type="protein sequence ID" value="RIB22074.1"/>
    <property type="molecule type" value="Genomic_DNA"/>
</dbReference>
<accession>A0A397VHZ1</accession>
<dbReference type="OrthoDB" id="25620at2759"/>
<reference evidence="3 4" key="1">
    <citation type="submission" date="2018-06" db="EMBL/GenBank/DDBJ databases">
        <title>Comparative genomics reveals the genomic features of Rhizophagus irregularis, R. cerebriforme, R. diaphanum and Gigaspora rosea, and their symbiotic lifestyle signature.</title>
        <authorList>
            <person name="Morin E."/>
            <person name="San Clemente H."/>
            <person name="Chen E.C.H."/>
            <person name="De La Providencia I."/>
            <person name="Hainaut M."/>
            <person name="Kuo A."/>
            <person name="Kohler A."/>
            <person name="Murat C."/>
            <person name="Tang N."/>
            <person name="Roy S."/>
            <person name="Loubradou J."/>
            <person name="Henrissat B."/>
            <person name="Grigoriev I.V."/>
            <person name="Corradi N."/>
            <person name="Roux C."/>
            <person name="Martin F.M."/>
        </authorList>
    </citation>
    <scope>NUCLEOTIDE SEQUENCE [LARGE SCALE GENOMIC DNA]</scope>
    <source>
        <strain evidence="3 4">DAOM 194757</strain>
    </source>
</reference>
<keyword evidence="1" id="KW-0732">Signal</keyword>
<feature type="chain" id="PRO_5017314334" description="TLDc domain-containing protein" evidence="1">
    <location>
        <begin position="22"/>
        <end position="357"/>
    </location>
</feature>
<sequence>MSKYHKIQILILIRLMSGATTQLKLKLYVQYIYTGTITFEGVEPSTIFDLLVPSNKLENALITLLKRDDLQIEESKIWDKVIQWGKEQTPNLPADLEQWNDENFLALKITLEKCIPLIRYFQIPGRDIAIKVNPYRHILGSNLWNDITIKIMAPDISVSSTILPARKKIPAQLPVREVRFVNPSSIINDEHFAEISSWIDHRPSKYDITKIPYKFNLLLRGSRDGFTSEIFHRLCDNLPGTVVIIKINGTNEILGGYNPLVWTSNNPFKWFATTDSFIFLLKSQNLLNSVLSKIIYADNAIGCYSGRGPVFGNTFYMSNDNRLWNYYHNTVCYEKRLRSDDYNLLIDEFEVFQVLKD</sequence>